<keyword evidence="4" id="KW-1185">Reference proteome</keyword>
<organism evidence="3 4">
    <name type="scientific">Dimorphilus gyrociliatus</name>
    <dbReference type="NCBI Taxonomy" id="2664684"/>
    <lineage>
        <taxon>Eukaryota</taxon>
        <taxon>Metazoa</taxon>
        <taxon>Spiralia</taxon>
        <taxon>Lophotrochozoa</taxon>
        <taxon>Annelida</taxon>
        <taxon>Polychaeta</taxon>
        <taxon>Polychaeta incertae sedis</taxon>
        <taxon>Dinophilidae</taxon>
        <taxon>Dimorphilus</taxon>
    </lineage>
</organism>
<feature type="compositionally biased region" description="Polar residues" evidence="2">
    <location>
        <begin position="180"/>
        <end position="191"/>
    </location>
</feature>
<comment type="caution">
    <text evidence="3">The sequence shown here is derived from an EMBL/GenBank/DDBJ whole genome shotgun (WGS) entry which is preliminary data.</text>
</comment>
<feature type="region of interest" description="Disordered" evidence="2">
    <location>
        <begin position="180"/>
        <end position="234"/>
    </location>
</feature>
<feature type="compositionally biased region" description="Basic residues" evidence="2">
    <location>
        <begin position="627"/>
        <end position="651"/>
    </location>
</feature>
<feature type="compositionally biased region" description="Basic and acidic residues" evidence="2">
    <location>
        <begin position="604"/>
        <end position="626"/>
    </location>
</feature>
<feature type="compositionally biased region" description="Basic and acidic residues" evidence="2">
    <location>
        <begin position="24"/>
        <end position="33"/>
    </location>
</feature>
<proteinExistence type="predicted"/>
<dbReference type="Proteomes" id="UP000549394">
    <property type="component" value="Unassembled WGS sequence"/>
</dbReference>
<evidence type="ECO:0000313" key="4">
    <source>
        <dbReference type="Proteomes" id="UP000549394"/>
    </source>
</evidence>
<feature type="compositionally biased region" description="Basic and acidic residues" evidence="2">
    <location>
        <begin position="61"/>
        <end position="79"/>
    </location>
</feature>
<dbReference type="AlphaFoldDB" id="A0A7I8V6T2"/>
<feature type="region of interest" description="Disordered" evidence="2">
    <location>
        <begin position="604"/>
        <end position="651"/>
    </location>
</feature>
<feature type="compositionally biased region" description="Basic and acidic residues" evidence="2">
    <location>
        <begin position="203"/>
        <end position="234"/>
    </location>
</feature>
<sequence>MKGINSQEKTVKSTEENESSINEAIRKFPIEKKKQARPKQGKGGKKSVEEEKTSTILEQIRNMDETNEEVKGNSDKEDSPIVTTFFETASPGPTITTSAVRSSLTGPIRMNRSTYILPTQPPPSHCRYPPPPPPSHAYYQPYPTHYCGRLPGRCVRPTNPYPRYCGPPLIDFSFPHCPTSYEQESTNTPATEESKGNEIVATDTKKEDGEELKSGEEEGMSHKDESLQDKVDESDDRFSFRRMLFEENAENGAQGQQAPPRRYSKIQTSIDAISAPIMPPPPPPHPSFVYRPMFDFEHNQLEEDVVTKTHRNRDEQEEEIRERQRTISQILNSDSDRDTARYELDTLMVIYIEYILLDTKSILGRPSQDIVRHFAASIYDEIKCMQKLLTGKSMHMTHRIRQFLSIHSISFDSLMKLTRKIQAASAGNFSNKQVFSSIDGGGGSTHSNGQARRYIRPSLVGEPKRSGKRQKKNNYKTVIGEESIDSSTDSEVELRCGIPPSDCNSPTPIDLARIKAESCLEEVQADSTNAIVMVDDPVMGANVAADVVVGTDTSSSHHITDNMQILSADIAEHIFSADQIEMLAEHASLLLQNEDACEEFMIEDDKRTTHDDPITPNEEVIKDNRNRRGRKKLSKKLTKDKRKFKKSREIE</sequence>
<feature type="coiled-coil region" evidence="1">
    <location>
        <begin position="298"/>
        <end position="333"/>
    </location>
</feature>
<evidence type="ECO:0000256" key="2">
    <source>
        <dbReference type="SAM" id="MobiDB-lite"/>
    </source>
</evidence>
<gene>
    <name evidence="3" type="ORF">DGYR_LOCUS1187</name>
</gene>
<evidence type="ECO:0000313" key="3">
    <source>
        <dbReference type="EMBL" id="CAD5111976.1"/>
    </source>
</evidence>
<name>A0A7I8V6T2_9ANNE</name>
<accession>A0A7I8V6T2</accession>
<protein>
    <submittedName>
        <fullName evidence="3">Uncharacterized protein</fullName>
    </submittedName>
</protein>
<feature type="compositionally biased region" description="Basic residues" evidence="2">
    <location>
        <begin position="34"/>
        <end position="45"/>
    </location>
</feature>
<dbReference type="EMBL" id="CAJFCJ010000002">
    <property type="protein sequence ID" value="CAD5111976.1"/>
    <property type="molecule type" value="Genomic_DNA"/>
</dbReference>
<reference evidence="3 4" key="1">
    <citation type="submission" date="2020-08" db="EMBL/GenBank/DDBJ databases">
        <authorList>
            <person name="Hejnol A."/>
        </authorList>
    </citation>
    <scope>NUCLEOTIDE SEQUENCE [LARGE SCALE GENOMIC DNA]</scope>
</reference>
<keyword evidence="1" id="KW-0175">Coiled coil</keyword>
<feature type="region of interest" description="Disordered" evidence="2">
    <location>
        <begin position="1"/>
        <end position="80"/>
    </location>
</feature>
<evidence type="ECO:0000256" key="1">
    <source>
        <dbReference type="SAM" id="Coils"/>
    </source>
</evidence>